<dbReference type="RefSeq" id="WP_267637939.1">
    <property type="nucleotide sequence ID" value="NZ_JAODIY010000011.1"/>
</dbReference>
<dbReference type="PANTHER" id="PTHR36529:SF1">
    <property type="entry name" value="GLYCOSYLTRANSFERASE"/>
    <property type="match status" value="1"/>
</dbReference>
<proteinExistence type="predicted"/>
<accession>A0ABD5X835</accession>
<protein>
    <submittedName>
        <fullName evidence="1">DUF2064 domain-containing protein</fullName>
    </submittedName>
</protein>
<evidence type="ECO:0000313" key="2">
    <source>
        <dbReference type="Proteomes" id="UP001596414"/>
    </source>
</evidence>
<dbReference type="Proteomes" id="UP001596414">
    <property type="component" value="Unassembled WGS sequence"/>
</dbReference>
<dbReference type="Gene3D" id="3.90.550.10">
    <property type="entry name" value="Spore Coat Polysaccharide Biosynthesis Protein SpsA, Chain A"/>
    <property type="match status" value="1"/>
</dbReference>
<gene>
    <name evidence="1" type="ORF">ACFQJ7_15590</name>
</gene>
<dbReference type="Pfam" id="PF09837">
    <property type="entry name" value="DUF2064"/>
    <property type="match status" value="1"/>
</dbReference>
<sequence>MTTVVVPAELADEEPLPALQPEPLSREEASVLYRASLLDVCTTVQHGEADLLVNYPDAERVASDAPETELRDLLADELANPDAARYEVQVGETDDSRVGNALTYLLETESEPTAGVLDPTVPLLRRDHIGAMAMKLRASDVVLGPTTDGGLYFAGFSEPVDFTDSYDSPAVETMTQRAREAGLSVEYLPVLPRIDTQSGLATTAALIRARDAAERIVPSRTTACLEELALQIDDGTVAPSSDRS</sequence>
<dbReference type="PANTHER" id="PTHR36529">
    <property type="entry name" value="SLL1095 PROTEIN"/>
    <property type="match status" value="1"/>
</dbReference>
<dbReference type="EMBL" id="JBHSZQ010000050">
    <property type="protein sequence ID" value="MFC7127421.1"/>
    <property type="molecule type" value="Genomic_DNA"/>
</dbReference>
<dbReference type="AlphaFoldDB" id="A0ABD5X835"/>
<name>A0ABD5X835_9EURY</name>
<dbReference type="InterPro" id="IPR029044">
    <property type="entry name" value="Nucleotide-diphossugar_trans"/>
</dbReference>
<dbReference type="InterPro" id="IPR018641">
    <property type="entry name" value="Trfase_1_rSAM/seldom-assoc"/>
</dbReference>
<reference evidence="1 2" key="1">
    <citation type="journal article" date="2014" name="Int. J. Syst. Evol. Microbiol.">
        <title>Complete genome sequence of Corynebacterium casei LMG S-19264T (=DSM 44701T), isolated from a smear-ripened cheese.</title>
        <authorList>
            <consortium name="US DOE Joint Genome Institute (JGI-PGF)"/>
            <person name="Walter F."/>
            <person name="Albersmeier A."/>
            <person name="Kalinowski J."/>
            <person name="Ruckert C."/>
        </authorList>
    </citation>
    <scope>NUCLEOTIDE SEQUENCE [LARGE SCALE GENOMIC DNA]</scope>
    <source>
        <strain evidence="1 2">CGMCC 4.7215</strain>
    </source>
</reference>
<dbReference type="SUPFAM" id="SSF53448">
    <property type="entry name" value="Nucleotide-diphospho-sugar transferases"/>
    <property type="match status" value="1"/>
</dbReference>
<organism evidence="1 2">
    <name type="scientific">Halovenus rubra</name>
    <dbReference type="NCBI Taxonomy" id="869890"/>
    <lineage>
        <taxon>Archaea</taxon>
        <taxon>Methanobacteriati</taxon>
        <taxon>Methanobacteriota</taxon>
        <taxon>Stenosarchaea group</taxon>
        <taxon>Halobacteria</taxon>
        <taxon>Halobacteriales</taxon>
        <taxon>Haloarculaceae</taxon>
        <taxon>Halovenus</taxon>
    </lineage>
</organism>
<comment type="caution">
    <text evidence="1">The sequence shown here is derived from an EMBL/GenBank/DDBJ whole genome shotgun (WGS) entry which is preliminary data.</text>
</comment>
<evidence type="ECO:0000313" key="1">
    <source>
        <dbReference type="EMBL" id="MFC7127421.1"/>
    </source>
</evidence>